<dbReference type="AlphaFoldDB" id="A0A1N7A634"/>
<evidence type="ECO:0000313" key="1">
    <source>
        <dbReference type="EMBL" id="SIR34595.1"/>
    </source>
</evidence>
<evidence type="ECO:0000313" key="2">
    <source>
        <dbReference type="Proteomes" id="UP000186096"/>
    </source>
</evidence>
<organism evidence="1 2">
    <name type="scientific">Microbispora rosea</name>
    <dbReference type="NCBI Taxonomy" id="58117"/>
    <lineage>
        <taxon>Bacteria</taxon>
        <taxon>Bacillati</taxon>
        <taxon>Actinomycetota</taxon>
        <taxon>Actinomycetes</taxon>
        <taxon>Streptosporangiales</taxon>
        <taxon>Streptosporangiaceae</taxon>
        <taxon>Microbispora</taxon>
    </lineage>
</organism>
<reference evidence="2" key="1">
    <citation type="submission" date="2017-01" db="EMBL/GenBank/DDBJ databases">
        <authorList>
            <person name="Varghese N."/>
            <person name="Submissions S."/>
        </authorList>
    </citation>
    <scope>NUCLEOTIDE SEQUENCE [LARGE SCALE GENOMIC DNA]</scope>
    <source>
        <strain evidence="2">ATCC 12950</strain>
    </source>
</reference>
<gene>
    <name evidence="1" type="ORF">SAMN05421833_10844</name>
</gene>
<dbReference type="Proteomes" id="UP000186096">
    <property type="component" value="Unassembled WGS sequence"/>
</dbReference>
<sequence>MTVTILVHESWERVAKFDTTRTGSGSVTLDLNSPSPDWKLIWGDPRLRPGVTYYVEAYPDSGKDAIVGQLRFTLNDAATLRPGEVYVGDKDDTYTWNEFLESASQMCG</sequence>
<accession>A0A1N7A634</accession>
<name>A0A1N7A634_9ACTN</name>
<keyword evidence="2" id="KW-1185">Reference proteome</keyword>
<dbReference type="EMBL" id="FTNI01000008">
    <property type="protein sequence ID" value="SIR34595.1"/>
    <property type="molecule type" value="Genomic_DNA"/>
</dbReference>
<protein>
    <submittedName>
        <fullName evidence="1">Uncharacterized protein</fullName>
    </submittedName>
</protein>
<proteinExistence type="predicted"/>